<protein>
    <submittedName>
        <fullName evidence="1">Uncharacterized protein</fullName>
    </submittedName>
</protein>
<dbReference type="AlphaFoldDB" id="A0A150PL78"/>
<evidence type="ECO:0000313" key="2">
    <source>
        <dbReference type="Proteomes" id="UP000075420"/>
    </source>
</evidence>
<gene>
    <name evidence="1" type="ORF">BE08_13780</name>
</gene>
<proteinExistence type="predicted"/>
<reference evidence="1 2" key="1">
    <citation type="submission" date="2014-02" db="EMBL/GenBank/DDBJ databases">
        <title>The small core and large imbalanced accessory genome model reveals a collaborative survival strategy of Sorangium cellulosum strains in nature.</title>
        <authorList>
            <person name="Han K."/>
            <person name="Peng R."/>
            <person name="Blom J."/>
            <person name="Li Y.-Z."/>
        </authorList>
    </citation>
    <scope>NUCLEOTIDE SEQUENCE [LARGE SCALE GENOMIC DNA]</scope>
    <source>
        <strain evidence="1 2">So0157-25</strain>
    </source>
</reference>
<sequence length="113" mass="12163">MKLASSFTVALALALLPGCGSSIESLCEDRCDCTRDCSPDDEDDCIDNLEDAEREALDQGCEEQFDAAIACVEDEFACRSGDVDVDGCRQEVDALGRCTDLPTGLLFWAAIND</sequence>
<organism evidence="1 2">
    <name type="scientific">Sorangium cellulosum</name>
    <name type="common">Polyangium cellulosum</name>
    <dbReference type="NCBI Taxonomy" id="56"/>
    <lineage>
        <taxon>Bacteria</taxon>
        <taxon>Pseudomonadati</taxon>
        <taxon>Myxococcota</taxon>
        <taxon>Polyangia</taxon>
        <taxon>Polyangiales</taxon>
        <taxon>Polyangiaceae</taxon>
        <taxon>Sorangium</taxon>
    </lineage>
</organism>
<accession>A0A150PL78</accession>
<dbReference type="EMBL" id="JELY01001273">
    <property type="protein sequence ID" value="KYF56346.1"/>
    <property type="molecule type" value="Genomic_DNA"/>
</dbReference>
<dbReference type="Proteomes" id="UP000075420">
    <property type="component" value="Unassembled WGS sequence"/>
</dbReference>
<evidence type="ECO:0000313" key="1">
    <source>
        <dbReference type="EMBL" id="KYF56346.1"/>
    </source>
</evidence>
<comment type="caution">
    <text evidence="1">The sequence shown here is derived from an EMBL/GenBank/DDBJ whole genome shotgun (WGS) entry which is preliminary data.</text>
</comment>
<name>A0A150PL78_SORCE</name>